<dbReference type="Proteomes" id="UP000265882">
    <property type="component" value="Unassembled WGS sequence"/>
</dbReference>
<dbReference type="InterPro" id="IPR029063">
    <property type="entry name" value="SAM-dependent_MTases_sf"/>
</dbReference>
<evidence type="ECO:0000256" key="4">
    <source>
        <dbReference type="ARBA" id="ARBA00022691"/>
    </source>
</evidence>
<dbReference type="Pfam" id="PF13847">
    <property type="entry name" value="Methyltransf_31"/>
    <property type="match status" value="1"/>
</dbReference>
<keyword evidence="1" id="KW-0474">Menaquinone biosynthesis</keyword>
<accession>A0A3A4NEV1</accession>
<keyword evidence="3 6" id="KW-0808">Transferase</keyword>
<dbReference type="AlphaFoldDB" id="A0A3A4NEV1"/>
<dbReference type="EMBL" id="QZKU01000088">
    <property type="protein sequence ID" value="RJP19548.1"/>
    <property type="molecule type" value="Genomic_DNA"/>
</dbReference>
<evidence type="ECO:0000256" key="3">
    <source>
        <dbReference type="ARBA" id="ARBA00022679"/>
    </source>
</evidence>
<proteinExistence type="predicted"/>
<evidence type="ECO:0000256" key="2">
    <source>
        <dbReference type="ARBA" id="ARBA00022603"/>
    </source>
</evidence>
<sequence length="229" mass="26013">MSLRSKIIKTGWDHYARWYDRVQPKAIELLHFFGDFSFGEFQERLVELANLRPGDKVLDVACGTGAAHPAIARAIGPRGELIGVDLSSRMLEQAKAKARRLKTSVEYLEADAEELSSVFEKESFDAVISINGLPQFPHPEKALHEMMLVLRPGGRFAVSTISRERCERKIFLWPLMKLAPRLWSSERFRRRVKELGLVHVKIIEEGIMLIITGDKSAHPPRAGRPKGRF</sequence>
<comment type="caution">
    <text evidence="6">The sequence shown here is derived from an EMBL/GenBank/DDBJ whole genome shotgun (WGS) entry which is preliminary data.</text>
</comment>
<dbReference type="PANTHER" id="PTHR43591">
    <property type="entry name" value="METHYLTRANSFERASE"/>
    <property type="match status" value="1"/>
</dbReference>
<keyword evidence="2 6" id="KW-0489">Methyltransferase</keyword>
<protein>
    <submittedName>
        <fullName evidence="6">Methyltransferase domain-containing protein</fullName>
    </submittedName>
</protein>
<dbReference type="InterPro" id="IPR004033">
    <property type="entry name" value="UbiE/COQ5_MeTrFase"/>
</dbReference>
<dbReference type="GO" id="GO:0008168">
    <property type="term" value="F:methyltransferase activity"/>
    <property type="evidence" value="ECO:0007669"/>
    <property type="project" value="UniProtKB-KW"/>
</dbReference>
<dbReference type="InterPro" id="IPR025714">
    <property type="entry name" value="Methyltranfer_dom"/>
</dbReference>
<reference evidence="6 7" key="1">
    <citation type="journal article" date="2017" name="ISME J.">
        <title>Energy and carbon metabolisms in a deep terrestrial subsurface fluid microbial community.</title>
        <authorList>
            <person name="Momper L."/>
            <person name="Jungbluth S.P."/>
            <person name="Lee M.D."/>
            <person name="Amend J.P."/>
        </authorList>
    </citation>
    <scope>NUCLEOTIDE SEQUENCE [LARGE SCALE GENOMIC DNA]</scope>
    <source>
        <strain evidence="6">SURF_5</strain>
    </source>
</reference>
<evidence type="ECO:0000313" key="7">
    <source>
        <dbReference type="Proteomes" id="UP000265882"/>
    </source>
</evidence>
<evidence type="ECO:0000313" key="6">
    <source>
        <dbReference type="EMBL" id="RJP19548.1"/>
    </source>
</evidence>
<dbReference type="GO" id="GO:0032259">
    <property type="term" value="P:methylation"/>
    <property type="evidence" value="ECO:0007669"/>
    <property type="project" value="UniProtKB-KW"/>
</dbReference>
<dbReference type="GO" id="GO:0009234">
    <property type="term" value="P:menaquinone biosynthetic process"/>
    <property type="evidence" value="ECO:0007669"/>
    <property type="project" value="UniProtKB-KW"/>
</dbReference>
<gene>
    <name evidence="6" type="ORF">C4520_12765</name>
</gene>
<name>A0A3A4NEV1_ABYX5</name>
<dbReference type="Gene3D" id="3.40.50.150">
    <property type="entry name" value="Vaccinia Virus protein VP39"/>
    <property type="match status" value="1"/>
</dbReference>
<dbReference type="SUPFAM" id="SSF53335">
    <property type="entry name" value="S-adenosyl-L-methionine-dependent methyltransferases"/>
    <property type="match status" value="1"/>
</dbReference>
<organism evidence="6 7">
    <name type="scientific">Abyssobacteria bacterium (strain SURF_5)</name>
    <dbReference type="NCBI Taxonomy" id="2093360"/>
    <lineage>
        <taxon>Bacteria</taxon>
        <taxon>Pseudomonadati</taxon>
        <taxon>Candidatus Hydrogenedentota</taxon>
        <taxon>Candidatus Abyssobacteria</taxon>
    </lineage>
</organism>
<evidence type="ECO:0000259" key="5">
    <source>
        <dbReference type="Pfam" id="PF13847"/>
    </source>
</evidence>
<feature type="domain" description="Methyltransferase" evidence="5">
    <location>
        <begin position="53"/>
        <end position="162"/>
    </location>
</feature>
<keyword evidence="4" id="KW-0949">S-adenosyl-L-methionine</keyword>
<dbReference type="PROSITE" id="PS51608">
    <property type="entry name" value="SAM_MT_UBIE"/>
    <property type="match status" value="1"/>
</dbReference>
<evidence type="ECO:0000256" key="1">
    <source>
        <dbReference type="ARBA" id="ARBA00022428"/>
    </source>
</evidence>
<dbReference type="CDD" id="cd02440">
    <property type="entry name" value="AdoMet_MTases"/>
    <property type="match status" value="1"/>
</dbReference>
<dbReference type="PANTHER" id="PTHR43591:SF24">
    <property type="entry name" value="2-METHOXY-6-POLYPRENYL-1,4-BENZOQUINOL METHYLASE, MITOCHONDRIAL"/>
    <property type="match status" value="1"/>
</dbReference>